<keyword evidence="2" id="KW-1185">Reference proteome</keyword>
<evidence type="ECO:0000313" key="2">
    <source>
        <dbReference type="Proteomes" id="UP001159427"/>
    </source>
</evidence>
<comment type="caution">
    <text evidence="1">The sequence shown here is derived from an EMBL/GenBank/DDBJ whole genome shotgun (WGS) entry which is preliminary data.</text>
</comment>
<gene>
    <name evidence="1" type="ORF">PEVE_00034477</name>
</gene>
<accession>A0ABN8T1J5</accession>
<sequence length="99" mass="11405">MGSYKKIMKTLNAGNDLDSFPVDITFMASIRRRISLAKTIDKEEHKFRRKKSSNDWLLASAKAMEIEVDEDLYPLAKESVTSLCFQEKGETQNLWSKMV</sequence>
<proteinExistence type="predicted"/>
<dbReference type="Proteomes" id="UP001159427">
    <property type="component" value="Unassembled WGS sequence"/>
</dbReference>
<reference evidence="1 2" key="1">
    <citation type="submission" date="2022-05" db="EMBL/GenBank/DDBJ databases">
        <authorList>
            <consortium name="Genoscope - CEA"/>
            <person name="William W."/>
        </authorList>
    </citation>
    <scope>NUCLEOTIDE SEQUENCE [LARGE SCALE GENOMIC DNA]</scope>
</reference>
<name>A0ABN8T1J5_9CNID</name>
<evidence type="ECO:0000313" key="1">
    <source>
        <dbReference type="EMBL" id="CAH3197175.1"/>
    </source>
</evidence>
<organism evidence="1 2">
    <name type="scientific">Porites evermanni</name>
    <dbReference type="NCBI Taxonomy" id="104178"/>
    <lineage>
        <taxon>Eukaryota</taxon>
        <taxon>Metazoa</taxon>
        <taxon>Cnidaria</taxon>
        <taxon>Anthozoa</taxon>
        <taxon>Hexacorallia</taxon>
        <taxon>Scleractinia</taxon>
        <taxon>Fungiina</taxon>
        <taxon>Poritidae</taxon>
        <taxon>Porites</taxon>
    </lineage>
</organism>
<dbReference type="EMBL" id="CALNXI010005227">
    <property type="protein sequence ID" value="CAH3197175.1"/>
    <property type="molecule type" value="Genomic_DNA"/>
</dbReference>
<protein>
    <submittedName>
        <fullName evidence="1">Uncharacterized protein</fullName>
    </submittedName>
</protein>